<dbReference type="GO" id="GO:0003700">
    <property type="term" value="F:DNA-binding transcription factor activity"/>
    <property type="evidence" value="ECO:0007669"/>
    <property type="project" value="InterPro"/>
</dbReference>
<evidence type="ECO:0000256" key="1">
    <source>
        <dbReference type="ARBA" id="ARBA00023015"/>
    </source>
</evidence>
<dbReference type="AlphaFoldDB" id="A0A3D8K0B5"/>
<accession>A0A3D8K0B5</accession>
<evidence type="ECO:0000259" key="4">
    <source>
        <dbReference type="PROSITE" id="PS50995"/>
    </source>
</evidence>
<name>A0A3D8K0B5_9BURK</name>
<sequence length="186" mass="20467">MATRAENKTLTVSHPACLIDGSDREFRHLVNGLLPFAARLLSVRDGFGSLIGLTGVQYSLIRSVSHLSQQGEVTVNQLADHLHLSGAFVTIETNKLKKLGLIDKKAHPEDKRKMRLTVTTAGVKLLNELLPIQQRINDVLFEGVSRTEFKVLCSVVDRLVANGDHASLDLGHLLARRQADKSASER</sequence>
<evidence type="ECO:0000313" key="6">
    <source>
        <dbReference type="Proteomes" id="UP000256838"/>
    </source>
</evidence>
<dbReference type="Gene3D" id="1.10.10.10">
    <property type="entry name" value="Winged helix-like DNA-binding domain superfamily/Winged helix DNA-binding domain"/>
    <property type="match status" value="1"/>
</dbReference>
<gene>
    <name evidence="5" type="ORF">DWV00_11385</name>
</gene>
<evidence type="ECO:0000256" key="3">
    <source>
        <dbReference type="ARBA" id="ARBA00023163"/>
    </source>
</evidence>
<dbReference type="InterPro" id="IPR036390">
    <property type="entry name" value="WH_DNA-bd_sf"/>
</dbReference>
<organism evidence="5 6">
    <name type="scientific">Trinickia dinghuensis</name>
    <dbReference type="NCBI Taxonomy" id="2291023"/>
    <lineage>
        <taxon>Bacteria</taxon>
        <taxon>Pseudomonadati</taxon>
        <taxon>Pseudomonadota</taxon>
        <taxon>Betaproteobacteria</taxon>
        <taxon>Burkholderiales</taxon>
        <taxon>Burkholderiaceae</taxon>
        <taxon>Trinickia</taxon>
    </lineage>
</organism>
<dbReference type="Proteomes" id="UP000256838">
    <property type="component" value="Unassembled WGS sequence"/>
</dbReference>
<dbReference type="OrthoDB" id="8961644at2"/>
<dbReference type="PROSITE" id="PS50995">
    <property type="entry name" value="HTH_MARR_2"/>
    <property type="match status" value="1"/>
</dbReference>
<keyword evidence="3" id="KW-0804">Transcription</keyword>
<evidence type="ECO:0000313" key="5">
    <source>
        <dbReference type="EMBL" id="RDU98853.1"/>
    </source>
</evidence>
<dbReference type="EMBL" id="QRGA01000006">
    <property type="protein sequence ID" value="RDU98853.1"/>
    <property type="molecule type" value="Genomic_DNA"/>
</dbReference>
<dbReference type="PANTHER" id="PTHR42756">
    <property type="entry name" value="TRANSCRIPTIONAL REGULATOR, MARR"/>
    <property type="match status" value="1"/>
</dbReference>
<dbReference type="InterPro" id="IPR000835">
    <property type="entry name" value="HTH_MarR-typ"/>
</dbReference>
<evidence type="ECO:0000256" key="2">
    <source>
        <dbReference type="ARBA" id="ARBA00023125"/>
    </source>
</evidence>
<proteinExistence type="predicted"/>
<keyword evidence="2" id="KW-0238">DNA-binding</keyword>
<feature type="domain" description="HTH marR-type" evidence="4">
    <location>
        <begin position="27"/>
        <end position="161"/>
    </location>
</feature>
<keyword evidence="6" id="KW-1185">Reference proteome</keyword>
<keyword evidence="1" id="KW-0805">Transcription regulation</keyword>
<protein>
    <submittedName>
        <fullName evidence="5">MarR family transcriptional regulator</fullName>
    </submittedName>
</protein>
<dbReference type="SMART" id="SM00347">
    <property type="entry name" value="HTH_MARR"/>
    <property type="match status" value="1"/>
</dbReference>
<dbReference type="SUPFAM" id="SSF46785">
    <property type="entry name" value="Winged helix' DNA-binding domain"/>
    <property type="match status" value="1"/>
</dbReference>
<dbReference type="PANTHER" id="PTHR42756:SF1">
    <property type="entry name" value="TRANSCRIPTIONAL REPRESSOR OF EMRAB OPERON"/>
    <property type="match status" value="1"/>
</dbReference>
<dbReference type="RefSeq" id="WP_115533669.1">
    <property type="nucleotide sequence ID" value="NZ_QRGA01000006.1"/>
</dbReference>
<dbReference type="InterPro" id="IPR036388">
    <property type="entry name" value="WH-like_DNA-bd_sf"/>
</dbReference>
<dbReference type="GO" id="GO:0003677">
    <property type="term" value="F:DNA binding"/>
    <property type="evidence" value="ECO:0007669"/>
    <property type="project" value="UniProtKB-KW"/>
</dbReference>
<comment type="caution">
    <text evidence="5">The sequence shown here is derived from an EMBL/GenBank/DDBJ whole genome shotgun (WGS) entry which is preliminary data.</text>
</comment>
<reference evidence="5 6" key="1">
    <citation type="submission" date="2018-08" db="EMBL/GenBank/DDBJ databases">
        <title>Paraburkholderia sp. DHOM06 isolated from forest soil.</title>
        <authorList>
            <person name="Gao Z.-H."/>
            <person name="Qiu L.-H."/>
        </authorList>
    </citation>
    <scope>NUCLEOTIDE SEQUENCE [LARGE SCALE GENOMIC DNA]</scope>
    <source>
        <strain evidence="5 6">DHOM06</strain>
    </source>
</reference>
<dbReference type="Pfam" id="PF12802">
    <property type="entry name" value="MarR_2"/>
    <property type="match status" value="1"/>
</dbReference>